<name>A0A9D3S3K5_ANGAN</name>
<dbReference type="EMBL" id="JAFIRN010000003">
    <property type="protein sequence ID" value="KAG5853453.1"/>
    <property type="molecule type" value="Genomic_DNA"/>
</dbReference>
<dbReference type="AlphaFoldDB" id="A0A9D3S3K5"/>
<keyword evidence="2" id="KW-0040">ANK repeat</keyword>
<organism evidence="4 5">
    <name type="scientific">Anguilla anguilla</name>
    <name type="common">European freshwater eel</name>
    <name type="synonym">Muraena anguilla</name>
    <dbReference type="NCBI Taxonomy" id="7936"/>
    <lineage>
        <taxon>Eukaryota</taxon>
        <taxon>Metazoa</taxon>
        <taxon>Chordata</taxon>
        <taxon>Craniata</taxon>
        <taxon>Vertebrata</taxon>
        <taxon>Euteleostomi</taxon>
        <taxon>Actinopterygii</taxon>
        <taxon>Neopterygii</taxon>
        <taxon>Teleostei</taxon>
        <taxon>Anguilliformes</taxon>
        <taxon>Anguillidae</taxon>
        <taxon>Anguilla</taxon>
    </lineage>
</organism>
<proteinExistence type="predicted"/>
<keyword evidence="5" id="KW-1185">Reference proteome</keyword>
<feature type="compositionally biased region" description="Low complexity" evidence="3">
    <location>
        <begin position="172"/>
        <end position="192"/>
    </location>
</feature>
<evidence type="ECO:0000313" key="4">
    <source>
        <dbReference type="EMBL" id="KAG5853453.1"/>
    </source>
</evidence>
<gene>
    <name evidence="4" type="ORF">ANANG_G00073620</name>
</gene>
<evidence type="ECO:0000256" key="1">
    <source>
        <dbReference type="ARBA" id="ARBA00022737"/>
    </source>
</evidence>
<protein>
    <submittedName>
        <fullName evidence="4">Uncharacterized protein</fullName>
    </submittedName>
</protein>
<comment type="caution">
    <text evidence="4">The sequence shown here is derived from an EMBL/GenBank/DDBJ whole genome shotgun (WGS) entry which is preliminary data.</text>
</comment>
<dbReference type="GO" id="GO:0045087">
    <property type="term" value="P:innate immune response"/>
    <property type="evidence" value="ECO:0007669"/>
    <property type="project" value="TreeGrafter"/>
</dbReference>
<evidence type="ECO:0000313" key="5">
    <source>
        <dbReference type="Proteomes" id="UP001044222"/>
    </source>
</evidence>
<feature type="region of interest" description="Disordered" evidence="3">
    <location>
        <begin position="172"/>
        <end position="211"/>
    </location>
</feature>
<dbReference type="GO" id="GO:0005737">
    <property type="term" value="C:cytoplasm"/>
    <property type="evidence" value="ECO:0007669"/>
    <property type="project" value="TreeGrafter"/>
</dbReference>
<dbReference type="Proteomes" id="UP001044222">
    <property type="component" value="Unassembled WGS sequence"/>
</dbReference>
<keyword evidence="1" id="KW-0677">Repeat</keyword>
<accession>A0A9D3S3K5</accession>
<sequence length="395" mass="40975">MAPRCTCTGAKAQLPPNFGPAALFNHFSSMFDGSQVGNSQVWGACHLPTRTAPEQSYSGPPAYMSMGQMEAVMTPPDGSKAPGYRSSSQRLVSSPIAVHPLDPSMSSSSASSAVLTSFATSISGSPVFLPGHAPCAGPAPVGTPSFSRQHFSPHPWSASTSCTYLPTSCESPAPSVSSGASSPLSASSSAPPLIQSKPGGPGLQDRKVPPPIGTERLARIRQTGSVNPALLTSSYTAPVGQGGIWSFGVGSASEAMSGWSQPLMGGHMLQQQLPELSAMSQHQPLEQDDTGIVAPSNAFHQGHPSQGHPNQGLPSSFMDFSKGMPLSMYGGPMIPPHPPMEGPGAPMYNGLHSADPAWNPILKVVPNSAENSDPQQVWPGTWAPHVGNVHLNHVN</sequence>
<evidence type="ECO:0000256" key="2">
    <source>
        <dbReference type="ARBA" id="ARBA00023043"/>
    </source>
</evidence>
<dbReference type="PANTHER" id="PTHR23206:SF8">
    <property type="entry name" value="ANKYRIN REPEAT AND KH DOMAIN-CONTAINING 1"/>
    <property type="match status" value="1"/>
</dbReference>
<evidence type="ECO:0000256" key="3">
    <source>
        <dbReference type="SAM" id="MobiDB-lite"/>
    </source>
</evidence>
<dbReference type="InterPro" id="IPR051631">
    <property type="entry name" value="Ankyrin-KH/SAM_domain"/>
</dbReference>
<dbReference type="PANTHER" id="PTHR23206">
    <property type="entry name" value="MASK PROTEIN"/>
    <property type="match status" value="1"/>
</dbReference>
<reference evidence="4" key="1">
    <citation type="submission" date="2021-01" db="EMBL/GenBank/DDBJ databases">
        <title>A chromosome-scale assembly of European eel, Anguilla anguilla.</title>
        <authorList>
            <person name="Henkel C."/>
            <person name="Jong-Raadsen S.A."/>
            <person name="Dufour S."/>
            <person name="Weltzien F.-A."/>
            <person name="Palstra A.P."/>
            <person name="Pelster B."/>
            <person name="Spaink H.P."/>
            <person name="Van Den Thillart G.E."/>
            <person name="Jansen H."/>
            <person name="Zahm M."/>
            <person name="Klopp C."/>
            <person name="Cedric C."/>
            <person name="Louis A."/>
            <person name="Berthelot C."/>
            <person name="Parey E."/>
            <person name="Roest Crollius H."/>
            <person name="Montfort J."/>
            <person name="Robinson-Rechavi M."/>
            <person name="Bucao C."/>
            <person name="Bouchez O."/>
            <person name="Gislard M."/>
            <person name="Lluch J."/>
            <person name="Milhes M."/>
            <person name="Lampietro C."/>
            <person name="Lopez Roques C."/>
            <person name="Donnadieu C."/>
            <person name="Braasch I."/>
            <person name="Desvignes T."/>
            <person name="Postlethwait J."/>
            <person name="Bobe J."/>
            <person name="Guiguen Y."/>
            <person name="Dirks R."/>
        </authorList>
    </citation>
    <scope>NUCLEOTIDE SEQUENCE</scope>
    <source>
        <strain evidence="4">Tag_6206</strain>
        <tissue evidence="4">Liver</tissue>
    </source>
</reference>